<dbReference type="EMBL" id="BPLR01004086">
    <property type="protein sequence ID" value="GIX92029.1"/>
    <property type="molecule type" value="Genomic_DNA"/>
</dbReference>
<name>A0AAV4P5U9_CAEEX</name>
<accession>A0AAV4P5U9</accession>
<protein>
    <submittedName>
        <fullName evidence="1">Uncharacterized protein</fullName>
    </submittedName>
</protein>
<reference evidence="1 2" key="1">
    <citation type="submission" date="2021-06" db="EMBL/GenBank/DDBJ databases">
        <title>Caerostris extrusa draft genome.</title>
        <authorList>
            <person name="Kono N."/>
            <person name="Arakawa K."/>
        </authorList>
    </citation>
    <scope>NUCLEOTIDE SEQUENCE [LARGE SCALE GENOMIC DNA]</scope>
</reference>
<evidence type="ECO:0000313" key="2">
    <source>
        <dbReference type="Proteomes" id="UP001054945"/>
    </source>
</evidence>
<dbReference type="AlphaFoldDB" id="A0AAV4P5U9"/>
<comment type="caution">
    <text evidence="1">The sequence shown here is derived from an EMBL/GenBank/DDBJ whole genome shotgun (WGS) entry which is preliminary data.</text>
</comment>
<gene>
    <name evidence="1" type="ORF">CEXT_350111</name>
</gene>
<dbReference type="Proteomes" id="UP001054945">
    <property type="component" value="Unassembled WGS sequence"/>
</dbReference>
<evidence type="ECO:0000313" key="1">
    <source>
        <dbReference type="EMBL" id="GIX92029.1"/>
    </source>
</evidence>
<organism evidence="1 2">
    <name type="scientific">Caerostris extrusa</name>
    <name type="common">Bark spider</name>
    <name type="synonym">Caerostris bankana</name>
    <dbReference type="NCBI Taxonomy" id="172846"/>
    <lineage>
        <taxon>Eukaryota</taxon>
        <taxon>Metazoa</taxon>
        <taxon>Ecdysozoa</taxon>
        <taxon>Arthropoda</taxon>
        <taxon>Chelicerata</taxon>
        <taxon>Arachnida</taxon>
        <taxon>Araneae</taxon>
        <taxon>Araneomorphae</taxon>
        <taxon>Entelegynae</taxon>
        <taxon>Araneoidea</taxon>
        <taxon>Araneidae</taxon>
        <taxon>Caerostris</taxon>
    </lineage>
</organism>
<proteinExistence type="predicted"/>
<keyword evidence="2" id="KW-1185">Reference proteome</keyword>
<sequence>MTAEWQTKPEWPMLGMLSVRSLYEAMDSYFSGFSHGEREKTKSISDSNYTAAAIPAREALFEQASQSRTTILAKYKENKYINIETVQYDTLLD</sequence>